<evidence type="ECO:0000313" key="2">
    <source>
        <dbReference type="EMBL" id="MBB3140031.1"/>
    </source>
</evidence>
<dbReference type="InterPro" id="IPR016866">
    <property type="entry name" value="UCP028069"/>
</dbReference>
<sequence>MSYPQPWLRHAVAGLALLLAGTAAAETTLRDETLDAQRTQAELQARIDNADDAVRDKLQALRQAREETRRLNGYNAELAPLVERQADTLAERDEALSTLSATREALPALMRDMVERLRAWVADDMPFLHDERMARVESLERLLAAPEMSRDEKLSRVLAAWRAELDYGRGIDAWRGELPGDSPREVDFLRLGRVGWYYLTPDGRRGGVWSVERGDWQPLDDAARAEVRKGLAIAHEQRAPALLELPVSQTVSSAETPAGEGA</sequence>
<evidence type="ECO:0000256" key="1">
    <source>
        <dbReference type="SAM" id="SignalP"/>
    </source>
</evidence>
<keyword evidence="3" id="KW-1185">Reference proteome</keyword>
<comment type="caution">
    <text evidence="2">The sequence shown here is derived from an EMBL/GenBank/DDBJ whole genome shotgun (WGS) entry which is preliminary data.</text>
</comment>
<accession>A0A7W5G547</accession>
<reference evidence="2 3" key="1">
    <citation type="submission" date="2020-08" db="EMBL/GenBank/DDBJ databases">
        <title>Genomic Encyclopedia of Type Strains, Phase III (KMG-III): the genomes of soil and plant-associated and newly described type strains.</title>
        <authorList>
            <person name="Whitman W."/>
        </authorList>
    </citation>
    <scope>NUCLEOTIDE SEQUENCE [LARGE SCALE GENOMIC DNA]</scope>
    <source>
        <strain evidence="2 3">CECT 5995</strain>
    </source>
</reference>
<feature type="signal peptide" evidence="1">
    <location>
        <begin position="1"/>
        <end position="25"/>
    </location>
</feature>
<dbReference type="EMBL" id="JACHXM010000002">
    <property type="protein sequence ID" value="MBB3140031.1"/>
    <property type="molecule type" value="Genomic_DNA"/>
</dbReference>
<protein>
    <recommendedName>
        <fullName evidence="4">DUF3450 domain-containing protein</fullName>
    </recommendedName>
</protein>
<organism evidence="2 3">
    <name type="scientific">Halomonas organivorans</name>
    <dbReference type="NCBI Taxonomy" id="257772"/>
    <lineage>
        <taxon>Bacteria</taxon>
        <taxon>Pseudomonadati</taxon>
        <taxon>Pseudomonadota</taxon>
        <taxon>Gammaproteobacteria</taxon>
        <taxon>Oceanospirillales</taxon>
        <taxon>Halomonadaceae</taxon>
        <taxon>Halomonas</taxon>
    </lineage>
</organism>
<dbReference type="Proteomes" id="UP000525987">
    <property type="component" value="Unassembled WGS sequence"/>
</dbReference>
<dbReference type="RefSeq" id="WP_183386439.1">
    <property type="nucleotide sequence ID" value="NZ_JACHXM010000002.1"/>
</dbReference>
<keyword evidence="1" id="KW-0732">Signal</keyword>
<dbReference type="AlphaFoldDB" id="A0A7W5G547"/>
<evidence type="ECO:0008006" key="4">
    <source>
        <dbReference type="Google" id="ProtNLM"/>
    </source>
</evidence>
<gene>
    <name evidence="2" type="ORF">FHR96_000878</name>
</gene>
<dbReference type="PIRSF" id="PIRSF028069">
    <property type="entry name" value="UCP028069"/>
    <property type="match status" value="1"/>
</dbReference>
<evidence type="ECO:0000313" key="3">
    <source>
        <dbReference type="Proteomes" id="UP000525987"/>
    </source>
</evidence>
<feature type="chain" id="PRO_5030869787" description="DUF3450 domain-containing protein" evidence="1">
    <location>
        <begin position="26"/>
        <end position="262"/>
    </location>
</feature>
<name>A0A7W5G547_9GAMM</name>
<proteinExistence type="predicted"/>
<dbReference type="Pfam" id="PF11932">
    <property type="entry name" value="DUF3450"/>
    <property type="match status" value="1"/>
</dbReference>